<dbReference type="AlphaFoldDB" id="A0A0F9CJR6"/>
<name>A0A0F9CJR6_9ZZZZ</name>
<dbReference type="EMBL" id="LAZR01043909">
    <property type="protein sequence ID" value="KKL05956.1"/>
    <property type="molecule type" value="Genomic_DNA"/>
</dbReference>
<reference evidence="1" key="1">
    <citation type="journal article" date="2015" name="Nature">
        <title>Complex archaea that bridge the gap between prokaryotes and eukaryotes.</title>
        <authorList>
            <person name="Spang A."/>
            <person name="Saw J.H."/>
            <person name="Jorgensen S.L."/>
            <person name="Zaremba-Niedzwiedzka K."/>
            <person name="Martijn J."/>
            <person name="Lind A.E."/>
            <person name="van Eijk R."/>
            <person name="Schleper C."/>
            <person name="Guy L."/>
            <person name="Ettema T.J."/>
        </authorList>
    </citation>
    <scope>NUCLEOTIDE SEQUENCE</scope>
</reference>
<comment type="caution">
    <text evidence="1">The sequence shown here is derived from an EMBL/GenBank/DDBJ whole genome shotgun (WGS) entry which is preliminary data.</text>
</comment>
<sequence length="74" mass="7848">MGMITIEDMERLAGPEGEDLEGNSHRLDVLYALIERASVFSCSMCSGDLLGRWQFCPACGGAVVWADLKGGPGG</sequence>
<organism evidence="1">
    <name type="scientific">marine sediment metagenome</name>
    <dbReference type="NCBI Taxonomy" id="412755"/>
    <lineage>
        <taxon>unclassified sequences</taxon>
        <taxon>metagenomes</taxon>
        <taxon>ecological metagenomes</taxon>
    </lineage>
</organism>
<evidence type="ECO:0000313" key="1">
    <source>
        <dbReference type="EMBL" id="KKL05956.1"/>
    </source>
</evidence>
<accession>A0A0F9CJR6</accession>
<protein>
    <submittedName>
        <fullName evidence="1">Uncharacterized protein</fullName>
    </submittedName>
</protein>
<proteinExistence type="predicted"/>
<gene>
    <name evidence="1" type="ORF">LCGC14_2600870</name>
</gene>